<reference evidence="1" key="1">
    <citation type="submission" date="2018-02" db="EMBL/GenBank/DDBJ databases">
        <title>Rhizophora mucronata_Transcriptome.</title>
        <authorList>
            <person name="Meera S.P."/>
            <person name="Sreeshan A."/>
            <person name="Augustine A."/>
        </authorList>
    </citation>
    <scope>NUCLEOTIDE SEQUENCE</scope>
    <source>
        <tissue evidence="1">Leaf</tissue>
    </source>
</reference>
<name>A0A2P2QFR3_RHIMU</name>
<sequence length="25" mass="3011">MKLHHPPSAISCSFLYTFYNKIRQQ</sequence>
<proteinExistence type="predicted"/>
<dbReference type="AlphaFoldDB" id="A0A2P2QFR3"/>
<organism evidence="1">
    <name type="scientific">Rhizophora mucronata</name>
    <name type="common">Asiatic mangrove</name>
    <dbReference type="NCBI Taxonomy" id="61149"/>
    <lineage>
        <taxon>Eukaryota</taxon>
        <taxon>Viridiplantae</taxon>
        <taxon>Streptophyta</taxon>
        <taxon>Embryophyta</taxon>
        <taxon>Tracheophyta</taxon>
        <taxon>Spermatophyta</taxon>
        <taxon>Magnoliopsida</taxon>
        <taxon>eudicotyledons</taxon>
        <taxon>Gunneridae</taxon>
        <taxon>Pentapetalae</taxon>
        <taxon>rosids</taxon>
        <taxon>fabids</taxon>
        <taxon>Malpighiales</taxon>
        <taxon>Rhizophoraceae</taxon>
        <taxon>Rhizophora</taxon>
    </lineage>
</organism>
<dbReference type="EMBL" id="GGEC01085406">
    <property type="protein sequence ID" value="MBX65890.1"/>
    <property type="molecule type" value="Transcribed_RNA"/>
</dbReference>
<evidence type="ECO:0000313" key="1">
    <source>
        <dbReference type="EMBL" id="MBX65890.1"/>
    </source>
</evidence>
<protein>
    <submittedName>
        <fullName evidence="1">Uncharacterized protein</fullName>
    </submittedName>
</protein>
<accession>A0A2P2QFR3</accession>